<evidence type="ECO:0000256" key="2">
    <source>
        <dbReference type="ARBA" id="ARBA00004479"/>
    </source>
</evidence>
<feature type="repeat" description="LDL-receptor class B" evidence="11">
    <location>
        <begin position="230"/>
        <end position="273"/>
    </location>
</feature>
<keyword evidence="7 10" id="KW-1015">Disulfide bond</keyword>
<dbReference type="PROSITE" id="PS51120">
    <property type="entry name" value="LDLRB"/>
    <property type="match status" value="1"/>
</dbReference>
<keyword evidence="9" id="KW-0325">Glycoprotein</keyword>
<dbReference type="AlphaFoldDB" id="A0A3B3TNP7"/>
<dbReference type="InterPro" id="IPR000033">
    <property type="entry name" value="LDLR_classB_rpt"/>
</dbReference>
<dbReference type="GO" id="GO:0016324">
    <property type="term" value="C:apical plasma membrane"/>
    <property type="evidence" value="ECO:0007669"/>
    <property type="project" value="TreeGrafter"/>
</dbReference>
<dbReference type="GeneTree" id="ENSGT00940000162544"/>
<evidence type="ECO:0000256" key="6">
    <source>
        <dbReference type="ARBA" id="ARBA00023136"/>
    </source>
</evidence>
<dbReference type="PANTHER" id="PTHR22722:SF15">
    <property type="entry name" value="LOW-DENSITY LIPOPROTEIN RECEPTOR-RELATED"/>
    <property type="match status" value="1"/>
</dbReference>
<feature type="disulfide bond" evidence="10">
    <location>
        <begin position="79"/>
        <end position="94"/>
    </location>
</feature>
<dbReference type="Gene3D" id="2.120.10.30">
    <property type="entry name" value="TolB, C-terminal domain"/>
    <property type="match status" value="1"/>
</dbReference>
<dbReference type="SUPFAM" id="SSF57424">
    <property type="entry name" value="LDL receptor-like module"/>
    <property type="match status" value="2"/>
</dbReference>
<evidence type="ECO:0000256" key="8">
    <source>
        <dbReference type="ARBA" id="ARBA00023170"/>
    </source>
</evidence>
<dbReference type="Ensembl" id="ENSPLAT00000012333.1">
    <property type="protein sequence ID" value="ENSPLAP00000002850.1"/>
    <property type="gene ID" value="ENSPLAG00000004243.1"/>
</dbReference>
<feature type="disulfide bond" evidence="10">
    <location>
        <begin position="50"/>
        <end position="65"/>
    </location>
</feature>
<evidence type="ECO:0000256" key="3">
    <source>
        <dbReference type="ARBA" id="ARBA00022536"/>
    </source>
</evidence>
<dbReference type="SUPFAM" id="SSF63825">
    <property type="entry name" value="YWTD domain"/>
    <property type="match status" value="1"/>
</dbReference>
<reference evidence="12" key="2">
    <citation type="submission" date="2025-09" db="UniProtKB">
        <authorList>
            <consortium name="Ensembl"/>
        </authorList>
    </citation>
    <scope>IDENTIFICATION</scope>
</reference>
<dbReference type="Pfam" id="PF00058">
    <property type="entry name" value="Ldl_recept_b"/>
    <property type="match status" value="1"/>
</dbReference>
<accession>A0A3B3TNP7</accession>
<dbReference type="InterPro" id="IPR011042">
    <property type="entry name" value="6-blade_b-propeller_TolB-like"/>
</dbReference>
<evidence type="ECO:0000313" key="12">
    <source>
        <dbReference type="Ensembl" id="ENSPLAP00000002850.1"/>
    </source>
</evidence>
<comment type="caution">
    <text evidence="10">Lacks conserved residue(s) required for the propagation of feature annotation.</text>
</comment>
<dbReference type="Proteomes" id="UP000261500">
    <property type="component" value="Unplaced"/>
</dbReference>
<dbReference type="STRING" id="48699.ENSPLAP00000002850"/>
<dbReference type="PRINTS" id="PR00261">
    <property type="entry name" value="LDLRECEPTOR"/>
</dbReference>
<evidence type="ECO:0000313" key="13">
    <source>
        <dbReference type="Proteomes" id="UP000261500"/>
    </source>
</evidence>
<dbReference type="CDD" id="cd00112">
    <property type="entry name" value="LDLa"/>
    <property type="match status" value="2"/>
</dbReference>
<dbReference type="InterPro" id="IPR036055">
    <property type="entry name" value="LDL_receptor-like_sf"/>
</dbReference>
<dbReference type="PROSITE" id="PS50068">
    <property type="entry name" value="LDLRA_2"/>
    <property type="match status" value="2"/>
</dbReference>
<keyword evidence="3" id="KW-0245">EGF-like domain</keyword>
<proteinExistence type="predicted"/>
<comment type="subcellular location">
    <subcellularLocation>
        <location evidence="1">Endomembrane system</location>
    </subcellularLocation>
    <subcellularLocation>
        <location evidence="2">Membrane</location>
        <topology evidence="2">Single-pass type I membrane protein</topology>
    </subcellularLocation>
</comment>
<dbReference type="GO" id="GO:0042562">
    <property type="term" value="F:hormone binding"/>
    <property type="evidence" value="ECO:0007669"/>
    <property type="project" value="TreeGrafter"/>
</dbReference>
<dbReference type="Pfam" id="PF00057">
    <property type="entry name" value="Ldl_recept_a"/>
    <property type="match status" value="1"/>
</dbReference>
<dbReference type="GO" id="GO:0006898">
    <property type="term" value="P:receptor-mediated endocytosis"/>
    <property type="evidence" value="ECO:0007669"/>
    <property type="project" value="TreeGrafter"/>
</dbReference>
<keyword evidence="6" id="KW-0472">Membrane</keyword>
<evidence type="ECO:0000256" key="5">
    <source>
        <dbReference type="ARBA" id="ARBA00022737"/>
    </source>
</evidence>
<dbReference type="InterPro" id="IPR002172">
    <property type="entry name" value="LDrepeatLR_classA_rpt"/>
</dbReference>
<dbReference type="PANTHER" id="PTHR22722">
    <property type="entry name" value="LOW-DENSITY LIPOPROTEIN RECEPTOR-RELATED PROTEIN 2-RELATED"/>
    <property type="match status" value="1"/>
</dbReference>
<name>A0A3B3TNP7_9TELE</name>
<evidence type="ECO:0000256" key="4">
    <source>
        <dbReference type="ARBA" id="ARBA00022583"/>
    </source>
</evidence>
<organism evidence="12 13">
    <name type="scientific">Poecilia latipinna</name>
    <name type="common">sailfin molly</name>
    <dbReference type="NCBI Taxonomy" id="48699"/>
    <lineage>
        <taxon>Eukaryota</taxon>
        <taxon>Metazoa</taxon>
        <taxon>Chordata</taxon>
        <taxon>Craniata</taxon>
        <taxon>Vertebrata</taxon>
        <taxon>Euteleostomi</taxon>
        <taxon>Actinopterygii</taxon>
        <taxon>Neopterygii</taxon>
        <taxon>Teleostei</taxon>
        <taxon>Neoteleostei</taxon>
        <taxon>Acanthomorphata</taxon>
        <taxon>Ovalentaria</taxon>
        <taxon>Atherinomorphae</taxon>
        <taxon>Cyprinodontiformes</taxon>
        <taxon>Poeciliidae</taxon>
        <taxon>Poeciliinae</taxon>
        <taxon>Poecilia</taxon>
    </lineage>
</organism>
<keyword evidence="13" id="KW-1185">Reference proteome</keyword>
<evidence type="ECO:0000256" key="1">
    <source>
        <dbReference type="ARBA" id="ARBA00004308"/>
    </source>
</evidence>
<evidence type="ECO:0000256" key="11">
    <source>
        <dbReference type="PROSITE-ProRule" id="PRU00461"/>
    </source>
</evidence>
<dbReference type="SMART" id="SM00192">
    <property type="entry name" value="LDLa"/>
    <property type="match status" value="3"/>
</dbReference>
<evidence type="ECO:0000256" key="10">
    <source>
        <dbReference type="PROSITE-ProRule" id="PRU00124"/>
    </source>
</evidence>
<keyword evidence="8" id="KW-0675">Receptor</keyword>
<keyword evidence="4" id="KW-0254">Endocytosis</keyword>
<reference evidence="12" key="1">
    <citation type="submission" date="2025-08" db="UniProtKB">
        <authorList>
            <consortium name="Ensembl"/>
        </authorList>
    </citation>
    <scope>IDENTIFICATION</scope>
</reference>
<dbReference type="GO" id="GO:0043235">
    <property type="term" value="C:receptor complex"/>
    <property type="evidence" value="ECO:0007669"/>
    <property type="project" value="TreeGrafter"/>
</dbReference>
<dbReference type="Gene3D" id="4.10.400.10">
    <property type="entry name" value="Low-density Lipoprotein Receptor"/>
    <property type="match status" value="3"/>
</dbReference>
<keyword evidence="5" id="KW-0677">Repeat</keyword>
<dbReference type="SMART" id="SM00135">
    <property type="entry name" value="LY"/>
    <property type="match status" value="3"/>
</dbReference>
<evidence type="ECO:0000256" key="7">
    <source>
        <dbReference type="ARBA" id="ARBA00023157"/>
    </source>
</evidence>
<dbReference type="InterPro" id="IPR051221">
    <property type="entry name" value="LDLR-related"/>
</dbReference>
<protein>
    <submittedName>
        <fullName evidence="12">Uncharacterized protein</fullName>
    </submittedName>
</protein>
<evidence type="ECO:0000256" key="9">
    <source>
        <dbReference type="ARBA" id="ARBA00023180"/>
    </source>
</evidence>
<sequence length="302" mass="33841">SCPGALGRACSEAPGTSLNAPRTRHGPLKCRTGFKLCKNGLECIMYSHVCDGERDCQDGSDEEGCEKQCKPGQFQWQVCDGQNDCQDRSDEMDCSKQIENCHHLCDNKTRCVPKTFLCDGEKDCSHNYFKVSQINFFFSFFNKGVTSDSIAVDWVGKNLYWVDRLAGQILAIKLSSSIVKSQDYTVVLGENLEQTSSLVLISDKGYDLFINLSGLKFVEIFEHFCVIALRLMLWSEIGSVPQIERSGMDGSQRKVLVSQDLSWPVSLAYDFLDDKVYWADEKLHCIGSASLDGDDIKVGENW</sequence>